<dbReference type="SUPFAM" id="SSF116878">
    <property type="entry name" value="TrmE connector domain"/>
    <property type="match status" value="1"/>
</dbReference>
<comment type="caution">
    <text evidence="6">Lacks conserved residue(s) required for the propagation of feature annotation.</text>
</comment>
<dbReference type="InterPro" id="IPR025867">
    <property type="entry name" value="MnmE_helical"/>
</dbReference>
<evidence type="ECO:0000256" key="4">
    <source>
        <dbReference type="ARBA" id="ARBA00022958"/>
    </source>
</evidence>
<keyword evidence="6" id="KW-0460">Magnesium</keyword>
<dbReference type="NCBIfam" id="TIGR00450">
    <property type="entry name" value="mnmE_trmE_thdF"/>
    <property type="match status" value="1"/>
</dbReference>
<keyword evidence="5 6" id="KW-0342">GTP-binding</keyword>
<dbReference type="GO" id="GO:0016787">
    <property type="term" value="F:hydrolase activity"/>
    <property type="evidence" value="ECO:0007669"/>
    <property type="project" value="UniProtKB-KW"/>
</dbReference>
<dbReference type="InterPro" id="IPR018948">
    <property type="entry name" value="GTP-bd_TrmE_N"/>
</dbReference>
<feature type="binding site" evidence="6">
    <location>
        <position position="252"/>
    </location>
    <ligand>
        <name>K(+)</name>
        <dbReference type="ChEBI" id="CHEBI:29103"/>
    </ligand>
</feature>
<keyword evidence="6 9" id="KW-0378">Hydrolase</keyword>
<evidence type="ECO:0000256" key="7">
    <source>
        <dbReference type="RuleBase" id="RU003313"/>
    </source>
</evidence>
<keyword evidence="10" id="KW-1185">Reference proteome</keyword>
<dbReference type="Pfam" id="PF10396">
    <property type="entry name" value="TrmE_N"/>
    <property type="match status" value="1"/>
</dbReference>
<reference evidence="10" key="1">
    <citation type="journal article" date="2019" name="Int. J. Syst. Evol. Microbiol.">
        <title>The Global Catalogue of Microorganisms (GCM) 10K type strain sequencing project: providing services to taxonomists for standard genome sequencing and annotation.</title>
        <authorList>
            <consortium name="The Broad Institute Genomics Platform"/>
            <consortium name="The Broad Institute Genome Sequencing Center for Infectious Disease"/>
            <person name="Wu L."/>
            <person name="Ma J."/>
        </authorList>
    </citation>
    <scope>NUCLEOTIDE SEQUENCE [LARGE SCALE GENOMIC DNA]</scope>
    <source>
        <strain evidence="10">CCUG 51308</strain>
    </source>
</reference>
<keyword evidence="6" id="KW-0479">Metal-binding</keyword>
<dbReference type="SUPFAM" id="SSF103025">
    <property type="entry name" value="Folate-binding domain"/>
    <property type="match status" value="1"/>
</dbReference>
<dbReference type="PROSITE" id="PS51709">
    <property type="entry name" value="G_TRME"/>
    <property type="match status" value="1"/>
</dbReference>
<dbReference type="Gene3D" id="3.30.1360.120">
    <property type="entry name" value="Probable tRNA modification gtpase trme, domain 1"/>
    <property type="match status" value="1"/>
</dbReference>
<dbReference type="InterPro" id="IPR027266">
    <property type="entry name" value="TrmE/GcvT-like"/>
</dbReference>
<feature type="domain" description="TrmE-type G" evidence="8">
    <location>
        <begin position="221"/>
        <end position="378"/>
    </location>
</feature>
<name>A0ABW2IMY8_9PROT</name>
<feature type="binding site" evidence="6">
    <location>
        <position position="250"/>
    </location>
    <ligand>
        <name>K(+)</name>
        <dbReference type="ChEBI" id="CHEBI:29103"/>
    </ligand>
</feature>
<dbReference type="PANTHER" id="PTHR42714">
    <property type="entry name" value="TRNA MODIFICATION GTPASE GTPBP3"/>
    <property type="match status" value="1"/>
</dbReference>
<dbReference type="SUPFAM" id="SSF52540">
    <property type="entry name" value="P-loop containing nucleoside triphosphate hydrolases"/>
    <property type="match status" value="1"/>
</dbReference>
<feature type="binding site" evidence="6">
    <location>
        <position position="84"/>
    </location>
    <ligand>
        <name>(6S)-5-formyl-5,6,7,8-tetrahydrofolate</name>
        <dbReference type="ChEBI" id="CHEBI:57457"/>
    </ligand>
</feature>
<dbReference type="Pfam" id="PF12631">
    <property type="entry name" value="MnmE_helical"/>
    <property type="match status" value="1"/>
</dbReference>
<dbReference type="NCBIfam" id="NF003661">
    <property type="entry name" value="PRK05291.1-3"/>
    <property type="match status" value="1"/>
</dbReference>
<dbReference type="InterPro" id="IPR003593">
    <property type="entry name" value="AAA+_ATPase"/>
</dbReference>
<dbReference type="EMBL" id="JBHTBR010000005">
    <property type="protein sequence ID" value="MFC7292338.1"/>
    <property type="molecule type" value="Genomic_DNA"/>
</dbReference>
<evidence type="ECO:0000256" key="1">
    <source>
        <dbReference type="ARBA" id="ARBA00011043"/>
    </source>
</evidence>
<dbReference type="InterPro" id="IPR006073">
    <property type="entry name" value="GTP-bd"/>
</dbReference>
<feature type="binding site" evidence="6">
    <location>
        <position position="124"/>
    </location>
    <ligand>
        <name>(6S)-5-formyl-5,6,7,8-tetrahydrofolate</name>
        <dbReference type="ChEBI" id="CHEBI:57457"/>
    </ligand>
</feature>
<comment type="function">
    <text evidence="6">Exhibits a very high intrinsic GTPase hydrolysis rate. Involved in the addition of a carboxymethylaminomethyl (cmnm) group at the wobble position (U34) of certain tRNAs, forming tRNA-cmnm(5)s(2)U34.</text>
</comment>
<dbReference type="InterPro" id="IPR027368">
    <property type="entry name" value="MnmE_dom2"/>
</dbReference>
<dbReference type="Pfam" id="PF01926">
    <property type="entry name" value="MMR_HSR1"/>
    <property type="match status" value="1"/>
</dbReference>
<keyword evidence="3 6" id="KW-0547">Nucleotide-binding</keyword>
<evidence type="ECO:0000313" key="10">
    <source>
        <dbReference type="Proteomes" id="UP001596492"/>
    </source>
</evidence>
<feature type="binding site" evidence="6">
    <location>
        <begin position="275"/>
        <end position="278"/>
    </location>
    <ligand>
        <name>GTP</name>
        <dbReference type="ChEBI" id="CHEBI:37565"/>
    </ligand>
</feature>
<keyword evidence="2 6" id="KW-0819">tRNA processing</keyword>
<evidence type="ECO:0000256" key="3">
    <source>
        <dbReference type="ARBA" id="ARBA00022741"/>
    </source>
</evidence>
<comment type="caution">
    <text evidence="9">The sequence shown here is derived from an EMBL/GenBank/DDBJ whole genome shotgun (WGS) entry which is preliminary data.</text>
</comment>
<comment type="subcellular location">
    <subcellularLocation>
        <location evidence="6">Cytoplasm</location>
    </subcellularLocation>
</comment>
<dbReference type="InterPro" id="IPR031168">
    <property type="entry name" value="G_TrmE"/>
</dbReference>
<evidence type="ECO:0000256" key="5">
    <source>
        <dbReference type="ARBA" id="ARBA00023134"/>
    </source>
</evidence>
<dbReference type="Proteomes" id="UP001596492">
    <property type="component" value="Unassembled WGS sequence"/>
</dbReference>
<evidence type="ECO:0000256" key="6">
    <source>
        <dbReference type="HAMAP-Rule" id="MF_00379"/>
    </source>
</evidence>
<dbReference type="Gene3D" id="3.40.50.300">
    <property type="entry name" value="P-loop containing nucleotide triphosphate hydrolases"/>
    <property type="match status" value="1"/>
</dbReference>
<dbReference type="HAMAP" id="MF_00379">
    <property type="entry name" value="GTPase_MnmE"/>
    <property type="match status" value="1"/>
</dbReference>
<feature type="binding site" evidence="6">
    <location>
        <position position="255"/>
    </location>
    <ligand>
        <name>K(+)</name>
        <dbReference type="ChEBI" id="CHEBI:29103"/>
    </ligand>
</feature>
<dbReference type="InterPro" id="IPR027417">
    <property type="entry name" value="P-loop_NTPase"/>
</dbReference>
<evidence type="ECO:0000256" key="2">
    <source>
        <dbReference type="ARBA" id="ARBA00022694"/>
    </source>
</evidence>
<accession>A0ABW2IMY8</accession>
<protein>
    <recommendedName>
        <fullName evidence="6">tRNA modification GTPase MnmE</fullName>
        <ecNumber evidence="6">3.6.-.-</ecNumber>
    </recommendedName>
</protein>
<organism evidence="9 10">
    <name type="scientific">Hirschia litorea</name>
    <dbReference type="NCBI Taxonomy" id="1199156"/>
    <lineage>
        <taxon>Bacteria</taxon>
        <taxon>Pseudomonadati</taxon>
        <taxon>Pseudomonadota</taxon>
        <taxon>Alphaproteobacteria</taxon>
        <taxon>Hyphomonadales</taxon>
        <taxon>Hyphomonadaceae</taxon>
        <taxon>Hirschia</taxon>
    </lineage>
</organism>
<feature type="binding site" evidence="6">
    <location>
        <position position="235"/>
    </location>
    <ligand>
        <name>Mg(2+)</name>
        <dbReference type="ChEBI" id="CHEBI:18420"/>
    </ligand>
</feature>
<feature type="binding site" evidence="6">
    <location>
        <position position="256"/>
    </location>
    <ligand>
        <name>Mg(2+)</name>
        <dbReference type="ChEBI" id="CHEBI:18420"/>
    </ligand>
</feature>
<evidence type="ECO:0000259" key="8">
    <source>
        <dbReference type="PROSITE" id="PS51709"/>
    </source>
</evidence>
<dbReference type="InterPro" id="IPR005225">
    <property type="entry name" value="Small_GTP-bd"/>
</dbReference>
<feature type="binding site" evidence="6">
    <location>
        <position position="231"/>
    </location>
    <ligand>
        <name>K(+)</name>
        <dbReference type="ChEBI" id="CHEBI:29103"/>
    </ligand>
</feature>
<dbReference type="CDD" id="cd14858">
    <property type="entry name" value="TrmE_N"/>
    <property type="match status" value="1"/>
</dbReference>
<dbReference type="NCBIfam" id="TIGR00231">
    <property type="entry name" value="small_GTP"/>
    <property type="match status" value="1"/>
</dbReference>
<keyword evidence="6" id="KW-0963">Cytoplasm</keyword>
<gene>
    <name evidence="6 9" type="primary">mnmE</name>
    <name evidence="6" type="synonym">trmE</name>
    <name evidence="9" type="ORF">ACFQS8_11970</name>
</gene>
<proteinExistence type="inferred from homology"/>
<feature type="binding site" evidence="6">
    <location>
        <position position="22"/>
    </location>
    <ligand>
        <name>(6S)-5-formyl-5,6,7,8-tetrahydrofolate</name>
        <dbReference type="ChEBI" id="CHEBI:57457"/>
    </ligand>
</feature>
<dbReference type="InterPro" id="IPR004520">
    <property type="entry name" value="GTPase_MnmE"/>
</dbReference>
<comment type="similarity">
    <text evidence="1 6 7">Belongs to the TRAFAC class TrmE-Era-EngA-EngB-Septin-like GTPase superfamily. TrmE GTPase family.</text>
</comment>
<dbReference type="EC" id="3.6.-.-" evidence="6"/>
<evidence type="ECO:0000313" key="9">
    <source>
        <dbReference type="EMBL" id="MFC7292338.1"/>
    </source>
</evidence>
<dbReference type="SMART" id="SM00382">
    <property type="entry name" value="AAA"/>
    <property type="match status" value="1"/>
</dbReference>
<dbReference type="RefSeq" id="WP_382167693.1">
    <property type="nucleotide sequence ID" value="NZ_JBHTBR010000005.1"/>
</dbReference>
<feature type="binding site" evidence="6">
    <location>
        <begin position="231"/>
        <end position="236"/>
    </location>
    <ligand>
        <name>GTP</name>
        <dbReference type="ChEBI" id="CHEBI:37565"/>
    </ligand>
</feature>
<feature type="binding site" evidence="6">
    <location>
        <position position="457"/>
    </location>
    <ligand>
        <name>(6S)-5-formyl-5,6,7,8-tetrahydrofolate</name>
        <dbReference type="ChEBI" id="CHEBI:57457"/>
    </ligand>
</feature>
<comment type="cofactor">
    <cofactor evidence="6">
        <name>K(+)</name>
        <dbReference type="ChEBI" id="CHEBI:29103"/>
    </cofactor>
    <text evidence="6">Binds 1 potassium ion per subunit.</text>
</comment>
<sequence length="457" mass="50082">MAINTICALASASGKAGVSVVRISGPEAMVILEQLTHKRLPKSHRFSLRTLFHPKDKEYLDPLDEALIVLMSGPNSFTGEDVVELHLHGGIAIVEAVLEACFATKLCRMAEPGEFTRRAFENGRMDLTKAEAIGDLIDAETQAQRRQAIQQYDGAFYSKCLKWRTDLINAMASLDAAIDFPDEEDVPAGIDSRAFPIVQGLLSSITSALKNANAGLAVRDGFKISIIGPPNAGKSTLMNALAGREAAIVSSIPGTTRDIVEVRLELGGYIVWLSDTAGLRDTNDEIEAEGVKRALVRAAESDLRIYLHGIDQPAPDLTFAKECDFLLMNKVDLPESQRVENVTNAKVFKNRELIERRVSLKSSEDIKEIKSLLEKVVVDRMSTGSAAPLISRQRHKQLLMSAQENLEHAIMAMENNFPADLIAEDIRLAARDIGKITGEIDSEDVLDRIFGEFCIGK</sequence>
<feature type="binding site" evidence="6">
    <location>
        <begin position="250"/>
        <end position="256"/>
    </location>
    <ligand>
        <name>GTP</name>
        <dbReference type="ChEBI" id="CHEBI:37565"/>
    </ligand>
</feature>
<dbReference type="Gene3D" id="1.20.120.430">
    <property type="entry name" value="tRNA modification GTPase MnmE domain 2"/>
    <property type="match status" value="1"/>
</dbReference>
<dbReference type="CDD" id="cd04164">
    <property type="entry name" value="trmE"/>
    <property type="match status" value="1"/>
</dbReference>
<comment type="subunit">
    <text evidence="6">Homodimer. Heterotetramer of two MnmE and two MnmG subunits.</text>
</comment>
<keyword evidence="4 6" id="KW-0630">Potassium</keyword>
<dbReference type="PANTHER" id="PTHR42714:SF2">
    <property type="entry name" value="TRNA MODIFICATION GTPASE GTPBP3, MITOCHONDRIAL"/>
    <property type="match status" value="1"/>
</dbReference>